<dbReference type="InterPro" id="IPR001747">
    <property type="entry name" value="Vitellogenin_N"/>
</dbReference>
<keyword evidence="4" id="KW-0325">Glycoprotein</keyword>
<dbReference type="Gene3D" id="1.25.10.20">
    <property type="entry name" value="Vitellinogen, superhelical"/>
    <property type="match status" value="1"/>
</dbReference>
<dbReference type="InterPro" id="IPR015817">
    <property type="entry name" value="Vitellinogen_open_b-sht_sub1"/>
</dbReference>
<dbReference type="PROSITE" id="PS51211">
    <property type="entry name" value="VITELLOGENIN"/>
    <property type="match status" value="1"/>
</dbReference>
<keyword evidence="9" id="KW-1185">Reference proteome</keyword>
<evidence type="ECO:0000256" key="4">
    <source>
        <dbReference type="ARBA" id="ARBA00023180"/>
    </source>
</evidence>
<evidence type="ECO:0000313" key="9">
    <source>
        <dbReference type="Proteomes" id="UP001497623"/>
    </source>
</evidence>
<dbReference type="Pfam" id="PF01347">
    <property type="entry name" value="Vitellogenin_N"/>
    <property type="match status" value="1"/>
</dbReference>
<gene>
    <name evidence="8" type="ORF">MNOR_LOCUS16712</name>
</gene>
<dbReference type="InterPro" id="IPR011030">
    <property type="entry name" value="Lipovitellin_superhlx_dom"/>
</dbReference>
<keyword evidence="2" id="KW-0758">Storage protein</keyword>
<reference evidence="8 9" key="1">
    <citation type="submission" date="2024-05" db="EMBL/GenBank/DDBJ databases">
        <authorList>
            <person name="Wallberg A."/>
        </authorList>
    </citation>
    <scope>NUCLEOTIDE SEQUENCE [LARGE SCALE GENOMIC DNA]</scope>
</reference>
<feature type="signal peptide" evidence="6">
    <location>
        <begin position="1"/>
        <end position="18"/>
    </location>
</feature>
<evidence type="ECO:0000256" key="5">
    <source>
        <dbReference type="PROSITE-ProRule" id="PRU00557"/>
    </source>
</evidence>
<dbReference type="Proteomes" id="UP001497623">
    <property type="component" value="Unassembled WGS sequence"/>
</dbReference>
<sequence>MAPSAIVALLCLLATASAGIVAANQLSDKPIKDGMKMNHVKCLNCEYSEQGLYLNVRWQKRGIQMLGTLSRNRSREVVQNILGGVDIADYRTFYKKIEILQHELYPLCYLLDEKYFSNHYAKSFKHRSPSSLDLQCSTSCELPTNVLPKWGVEVGNTYTYSYSGKSSVSLSGKGSSNGQWSTEVQITHVNPCNFAISFKKSIANTQVEKYPFVVGIKNGVLDQICYHPEDDNESVNIKKGIASALQNSLTSFSEQPLEHSIIETDVFGRCPTTYKLETIEQNTVVTKEKNHKQCEVQLVGVPSTSYQFDWTVFPLRESKSSCRQEIGNGIFTSITCTDKKSVFTTYGTVEASQESKLQFVSESNDKFDVSSIQINNFFRKSFTYEYKKAQKNSALVEKLETSLSNICSKIQGQGSNEVASLLTGAIKLLKYVPEEAIVEALKNIRSGKFCADYTRLEALYLDTIAFVGESGSLKVLAQEVAAGRVTGGRTALYTAALHLIWTPNVHHIKALKPIFAMEKPASPLLLAAATLVNSYCDGKSACMDEAPIREVLEILANKLDTQCTPAFSKENPSMALANMKTLGNIGHMTPKFAGKLVKCLSTEGVEVNVRFAAAMAVKAAPCMQQIKGALLPIAFDQNMNTELRIGSYLAVVKCSLEADLQNIVDTIKTDDNKQVHAFILSHLSNLQETNWPMKFHLKELLKNVDIPQTYNSNLFKYSRNIEMSFDSSALGLGTEVDSNIVYAPESYIPRILNMELNMNLPLSRVSGIHKIAEVGARVEGLDNIFEKAFGPESYLYRTPLKAIIKDTSLFIQQNGGKLFKDLEVLLKKSETFDLDSLVKSVLGFLEGKSIKLPKADLYAKLMGQEWAFLTTSGPLQELHFNNALKAVSAAVTEAMVGAKDLNMETARAAHLQFLYGFPTIQGIPLMMNFETTAVTTMAVQTQMKSKTLIKIIPSISIAIEGYIGYGNKINNGIKMKHSIYTTNGVAVHGVISNGEELELKFELPDKMELINIDSEVYYMKTDAKFTESRVQHDLQDNTRLLTQECSSILETFTGLNICFNVNVPHVLNTNSFPLGQPMTFRIHLQKSDNAMKGYRFLAKLKNKPTDKVLKIVAGTYGTASSSETSVTLGLTKSADKYLASLNVQSTNMNSAVEASVANQVKSATLQVTVNHKYGMRSPVVAAVKFDLQKAENEYKLSGFAGLSQTLSDNNIIFFAQIGHIKEGHVIIADIIARSELKPFPLAVEFGVDLPVNALWGIMVRKAGFKIGSEEVGAAFYFKYLMEGNTYKAVSEIDLPSLMKPVKTTGAIQAVEFMQFETLVDVEMGATALLHAEGPFSLVITKEALKHQFDLNISGPFEETYKISHAIFLSLNKILHRLEARHGTTAIAFIEMGVDKTNLQETSCKVIVNLPYLAEAEFNTAVTSGLIHSTMNILVLPKTSSAQRLKGNADVNLAENKIKGDIYWNADKDIAQKLSIVLGYSLDSATGTVLVKGDVDVAGLLYGLKVEGVAGSPMKFFLGNNGITIAITLPSKKTIVAKTICSIEYNESLVILKPLLALHTVNEHKYEISGSVTLKKLPAFLNFEISKEVTVLAPEIEKVTIVANLKHEDTNDGCLILFKVGITETFLNKPIDVEIRYDFSSVEYTGLVAIKAGSSITNVVTNVVPISGLKAFEVTVDATLPLPVLKSLGLKVVKSADGAITTAVTKNRQTMVKFQYIMSSAVDHTLIFECPSRTVELSFSLAGNEMIIKAFPEKNTSTRMAMVVIKVTKKAGAGLIESFVKTPALAKEMRITAKVVPTLGNVMNVDIQLPISEMTTILVATVEELKNILKDLVNDGLLPDLDKLVILAKKLLAELPEFVEIVKAEVNKFISYYYATILKLWIDYEGDIMALWNTLKPEIIHIWGVLETEVPVIVNRFMEKIKNTSFWKVLYATYDDIMTRYP</sequence>
<dbReference type="SUPFAM" id="SSF48431">
    <property type="entry name" value="Lipovitellin-phosvitin complex, superhelical domain"/>
    <property type="match status" value="1"/>
</dbReference>
<dbReference type="SMART" id="SM01169">
    <property type="entry name" value="DUF1943"/>
    <property type="match status" value="1"/>
</dbReference>
<dbReference type="EMBL" id="CAXKWB010011113">
    <property type="protein sequence ID" value="CAL4100089.1"/>
    <property type="molecule type" value="Genomic_DNA"/>
</dbReference>
<keyword evidence="3" id="KW-1015">Disulfide bond</keyword>
<feature type="non-terminal residue" evidence="8">
    <location>
        <position position="1941"/>
    </location>
</feature>
<dbReference type="Pfam" id="PF09172">
    <property type="entry name" value="Vit_open_b-sht"/>
    <property type="match status" value="1"/>
</dbReference>
<comment type="caution">
    <text evidence="5">Lacks conserved residue(s) required for the propagation of feature annotation.</text>
</comment>
<dbReference type="SMART" id="SM00638">
    <property type="entry name" value="LPD_N"/>
    <property type="match status" value="1"/>
</dbReference>
<dbReference type="Gene3D" id="2.20.50.20">
    <property type="entry name" value="Lipovitellin. Chain A, domain 3"/>
    <property type="match status" value="1"/>
</dbReference>
<comment type="caution">
    <text evidence="8">The sequence shown here is derived from an EMBL/GenBank/DDBJ whole genome shotgun (WGS) entry which is preliminary data.</text>
</comment>
<keyword evidence="1 6" id="KW-0732">Signal</keyword>
<proteinExistence type="predicted"/>
<feature type="chain" id="PRO_5043562050" description="Vitellogenin domain-containing protein" evidence="6">
    <location>
        <begin position="19"/>
        <end position="1941"/>
    </location>
</feature>
<dbReference type="SUPFAM" id="SSF56968">
    <property type="entry name" value="Lipovitellin-phosvitin complex, beta-sheet shell regions"/>
    <property type="match status" value="2"/>
</dbReference>
<dbReference type="Gene3D" id="2.30.230.10">
    <property type="entry name" value="Lipovitellin, beta-sheet shell regions, chain A"/>
    <property type="match status" value="1"/>
</dbReference>
<dbReference type="PANTHER" id="PTHR23345:SF15">
    <property type="entry name" value="VITELLOGENIN 1-RELATED"/>
    <property type="match status" value="1"/>
</dbReference>
<evidence type="ECO:0000256" key="1">
    <source>
        <dbReference type="ARBA" id="ARBA00022729"/>
    </source>
</evidence>
<organism evidence="8 9">
    <name type="scientific">Meganyctiphanes norvegica</name>
    <name type="common">Northern krill</name>
    <name type="synonym">Thysanopoda norvegica</name>
    <dbReference type="NCBI Taxonomy" id="48144"/>
    <lineage>
        <taxon>Eukaryota</taxon>
        <taxon>Metazoa</taxon>
        <taxon>Ecdysozoa</taxon>
        <taxon>Arthropoda</taxon>
        <taxon>Crustacea</taxon>
        <taxon>Multicrustacea</taxon>
        <taxon>Malacostraca</taxon>
        <taxon>Eumalacostraca</taxon>
        <taxon>Eucarida</taxon>
        <taxon>Euphausiacea</taxon>
        <taxon>Euphausiidae</taxon>
        <taxon>Meganyctiphanes</taxon>
    </lineage>
</organism>
<dbReference type="InterPro" id="IPR050733">
    <property type="entry name" value="Vitellogenin/Apolipophorin"/>
</dbReference>
<dbReference type="GO" id="GO:0045735">
    <property type="term" value="F:nutrient reservoir activity"/>
    <property type="evidence" value="ECO:0007669"/>
    <property type="project" value="UniProtKB-KW"/>
</dbReference>
<accession>A0AAV2QTE8</accession>
<dbReference type="InterPro" id="IPR015816">
    <property type="entry name" value="Vitellinogen_b-sht_N"/>
</dbReference>
<evidence type="ECO:0000256" key="2">
    <source>
        <dbReference type="ARBA" id="ARBA00022761"/>
    </source>
</evidence>
<evidence type="ECO:0000259" key="7">
    <source>
        <dbReference type="PROSITE" id="PS51211"/>
    </source>
</evidence>
<name>A0AAV2QTE8_MEGNR</name>
<evidence type="ECO:0000313" key="8">
    <source>
        <dbReference type="EMBL" id="CAL4100089.1"/>
    </source>
</evidence>
<protein>
    <recommendedName>
        <fullName evidence="7">Vitellogenin domain-containing protein</fullName>
    </recommendedName>
</protein>
<evidence type="ECO:0000256" key="3">
    <source>
        <dbReference type="ARBA" id="ARBA00023157"/>
    </source>
</evidence>
<feature type="domain" description="Vitellogenin" evidence="7">
    <location>
        <begin position="124"/>
        <end position="752"/>
    </location>
</feature>
<dbReference type="InterPro" id="IPR015819">
    <property type="entry name" value="Lipid_transp_b-sht_shell"/>
</dbReference>
<dbReference type="PANTHER" id="PTHR23345">
    <property type="entry name" value="VITELLOGENIN-RELATED"/>
    <property type="match status" value="1"/>
</dbReference>
<evidence type="ECO:0000256" key="6">
    <source>
        <dbReference type="SAM" id="SignalP"/>
    </source>
</evidence>
<dbReference type="GO" id="GO:0005319">
    <property type="term" value="F:lipid transporter activity"/>
    <property type="evidence" value="ECO:0007669"/>
    <property type="project" value="InterPro"/>
</dbReference>
<dbReference type="InterPro" id="IPR015255">
    <property type="entry name" value="Vitellinogen_open_b-sht"/>
</dbReference>